<evidence type="ECO:0000313" key="2">
    <source>
        <dbReference type="EMBL" id="QOY86047.1"/>
    </source>
</evidence>
<evidence type="ECO:0000256" key="1">
    <source>
        <dbReference type="SAM" id="SignalP"/>
    </source>
</evidence>
<dbReference type="KEGG" id="pfer:IRI77_24970"/>
<proteinExistence type="predicted"/>
<sequence length="384" mass="42545">MRNYGILCSLTLCLSTYAFAQDQGAQAPTTPPAAAPADAPPPTAWTYKGFSASGYVDVYYNQNENNPSSRFSQVQALNITANKFSLNSATASFSYDANPIGFRVDVGDGRTYDSFYLSEPKHTDWSRHLLNAYVTLKPKGWKGVTVDFGKFVTSAGAEVTESHLNWNYSRSLLFAFGPYYHTGLRVTVPVTPTWSVGGQAVTGWNLMRDNNSGKTYGFTSLNTLKKVVVANNYYTGPENNNTNKGWRNFYDLAVTVTATDKISAYYNLDIGNSKYAGGGSGTFWGMASAARFALTKHLAVSPRIEYYSDKDGFWTGTPQAFKEFTGTGEWKFNESFIARIEYRRDWSDQPFFQVGQIPGASKHQTMITAGFMMVLKPGMFSFSK</sequence>
<accession>A0A7S7SHL4</accession>
<protein>
    <submittedName>
        <fullName evidence="2">Porin</fullName>
    </submittedName>
</protein>
<name>A0A7S7SHL4_PALFE</name>
<dbReference type="Proteomes" id="UP000593892">
    <property type="component" value="Chromosome"/>
</dbReference>
<dbReference type="Pfam" id="PF07642">
    <property type="entry name" value="BBP2"/>
    <property type="match status" value="1"/>
</dbReference>
<reference evidence="2 3" key="1">
    <citation type="submission" date="2020-10" db="EMBL/GenBank/DDBJ databases">
        <title>Complete genome sequence of Paludibaculum fermentans P105T, a facultatively anaerobic acidobacterium capable of dissimilatory Fe(III) reduction.</title>
        <authorList>
            <person name="Dedysh S.N."/>
            <person name="Beletsky A.V."/>
            <person name="Kulichevskaya I.S."/>
            <person name="Mardanov A.V."/>
            <person name="Ravin N.V."/>
        </authorList>
    </citation>
    <scope>NUCLEOTIDE SEQUENCE [LARGE SCALE GENOMIC DNA]</scope>
    <source>
        <strain evidence="2 3">P105</strain>
    </source>
</reference>
<gene>
    <name evidence="2" type="ORF">IRI77_24970</name>
</gene>
<dbReference type="SUPFAM" id="SSF56935">
    <property type="entry name" value="Porins"/>
    <property type="match status" value="1"/>
</dbReference>
<feature type="chain" id="PRO_5032412066" evidence="1">
    <location>
        <begin position="21"/>
        <end position="384"/>
    </location>
</feature>
<dbReference type="RefSeq" id="WP_194447716.1">
    <property type="nucleotide sequence ID" value="NZ_CP063849.1"/>
</dbReference>
<dbReference type="InterPro" id="IPR011486">
    <property type="entry name" value="BBP2"/>
</dbReference>
<dbReference type="EMBL" id="CP063849">
    <property type="protein sequence ID" value="QOY86047.1"/>
    <property type="molecule type" value="Genomic_DNA"/>
</dbReference>
<keyword evidence="1" id="KW-0732">Signal</keyword>
<keyword evidence="3" id="KW-1185">Reference proteome</keyword>
<feature type="signal peptide" evidence="1">
    <location>
        <begin position="1"/>
        <end position="20"/>
    </location>
</feature>
<organism evidence="2 3">
    <name type="scientific">Paludibaculum fermentans</name>
    <dbReference type="NCBI Taxonomy" id="1473598"/>
    <lineage>
        <taxon>Bacteria</taxon>
        <taxon>Pseudomonadati</taxon>
        <taxon>Acidobacteriota</taxon>
        <taxon>Terriglobia</taxon>
        <taxon>Bryobacterales</taxon>
        <taxon>Bryobacteraceae</taxon>
        <taxon>Paludibaculum</taxon>
    </lineage>
</organism>
<dbReference type="AlphaFoldDB" id="A0A7S7SHL4"/>
<evidence type="ECO:0000313" key="3">
    <source>
        <dbReference type="Proteomes" id="UP000593892"/>
    </source>
</evidence>